<comment type="caution">
    <text evidence="2">The sequence shown here is derived from an EMBL/GenBank/DDBJ whole genome shotgun (WGS) entry which is preliminary data.</text>
</comment>
<reference evidence="2" key="1">
    <citation type="submission" date="2023-03" db="EMBL/GenBank/DDBJ databases">
        <title>Massive genome expansion in bonnet fungi (Mycena s.s.) driven by repeated elements and novel gene families across ecological guilds.</title>
        <authorList>
            <consortium name="Lawrence Berkeley National Laboratory"/>
            <person name="Harder C.B."/>
            <person name="Miyauchi S."/>
            <person name="Viragh M."/>
            <person name="Kuo A."/>
            <person name="Thoen E."/>
            <person name="Andreopoulos B."/>
            <person name="Lu D."/>
            <person name="Skrede I."/>
            <person name="Drula E."/>
            <person name="Henrissat B."/>
            <person name="Morin E."/>
            <person name="Kohler A."/>
            <person name="Barry K."/>
            <person name="LaButti K."/>
            <person name="Morin E."/>
            <person name="Salamov A."/>
            <person name="Lipzen A."/>
            <person name="Mereny Z."/>
            <person name="Hegedus B."/>
            <person name="Baldrian P."/>
            <person name="Stursova M."/>
            <person name="Weitz H."/>
            <person name="Taylor A."/>
            <person name="Grigoriev I.V."/>
            <person name="Nagy L.G."/>
            <person name="Martin F."/>
            <person name="Kauserud H."/>
        </authorList>
    </citation>
    <scope>NUCLEOTIDE SEQUENCE</scope>
    <source>
        <strain evidence="2">CBHHK182m</strain>
    </source>
</reference>
<proteinExistence type="predicted"/>
<sequence length="295" mass="32446">MDDDTAFRTELRNNDCYLGGAKVLDRVVWKKIGFENTVVLPEDAAAYDAALKDTAGPVKREQSAELPELSSVVFSIVAMIATEDFWLTPCCFWKGPTTYTPAFSDLKLSCRLVAPADPVFAGDFETVLKNIETLMARAATVGNTKRGIFGPKESTQASIKLRHVVFEDKLPGKSEDAKGYQLLDWPVRSIEAQQALQKMDATHRVNVVPAYDVEGNLISPTQYVSALKGAVVRADLTLLHWHIGRDRRDAYVAEIAAIRVLVTPKVARTPSPRKRNSTVAATDSGLSPVKKSRRA</sequence>
<evidence type="ECO:0000256" key="1">
    <source>
        <dbReference type="SAM" id="MobiDB-lite"/>
    </source>
</evidence>
<organism evidence="2 3">
    <name type="scientific">Mycena metata</name>
    <dbReference type="NCBI Taxonomy" id="1033252"/>
    <lineage>
        <taxon>Eukaryota</taxon>
        <taxon>Fungi</taxon>
        <taxon>Dikarya</taxon>
        <taxon>Basidiomycota</taxon>
        <taxon>Agaricomycotina</taxon>
        <taxon>Agaricomycetes</taxon>
        <taxon>Agaricomycetidae</taxon>
        <taxon>Agaricales</taxon>
        <taxon>Marasmiineae</taxon>
        <taxon>Mycenaceae</taxon>
        <taxon>Mycena</taxon>
    </lineage>
</organism>
<keyword evidence="3" id="KW-1185">Reference proteome</keyword>
<evidence type="ECO:0000313" key="3">
    <source>
        <dbReference type="Proteomes" id="UP001215598"/>
    </source>
</evidence>
<feature type="region of interest" description="Disordered" evidence="1">
    <location>
        <begin position="268"/>
        <end position="295"/>
    </location>
</feature>
<name>A0AAD7IN63_9AGAR</name>
<dbReference type="Proteomes" id="UP001215598">
    <property type="component" value="Unassembled WGS sequence"/>
</dbReference>
<gene>
    <name evidence="2" type="ORF">B0H16DRAFT_1557864</name>
</gene>
<protein>
    <submittedName>
        <fullName evidence="2">Uncharacterized protein</fullName>
    </submittedName>
</protein>
<accession>A0AAD7IN63</accession>
<evidence type="ECO:0000313" key="2">
    <source>
        <dbReference type="EMBL" id="KAJ7745690.1"/>
    </source>
</evidence>
<dbReference type="EMBL" id="JARKIB010000082">
    <property type="protein sequence ID" value="KAJ7745690.1"/>
    <property type="molecule type" value="Genomic_DNA"/>
</dbReference>
<dbReference type="AlphaFoldDB" id="A0AAD7IN63"/>